<dbReference type="Pfam" id="PF00353">
    <property type="entry name" value="HemolysinCabind"/>
    <property type="match status" value="6"/>
</dbReference>
<dbReference type="AlphaFoldDB" id="D5AMH4"/>
<dbReference type="PROSITE" id="PS51470">
    <property type="entry name" value="FG_GAP"/>
    <property type="match status" value="6"/>
</dbReference>
<dbReference type="Gene3D" id="2.150.10.10">
    <property type="entry name" value="Serralysin-like metalloprotease, C-terminal"/>
    <property type="match status" value="3"/>
</dbReference>
<dbReference type="InterPro" id="IPR000413">
    <property type="entry name" value="Integrin_alpha"/>
</dbReference>
<dbReference type="SUPFAM" id="SSF69318">
    <property type="entry name" value="Integrin alpha N-terminal domain"/>
    <property type="match status" value="3"/>
</dbReference>
<dbReference type="InterPro" id="IPR001343">
    <property type="entry name" value="Hemolysn_Ca-bd"/>
</dbReference>
<protein>
    <submittedName>
        <fullName evidence="5">Integrin alpha repeat/hemolysin-type calcium-binding repeat family protein</fullName>
    </submittedName>
</protein>
<dbReference type="SUPFAM" id="SSF51120">
    <property type="entry name" value="beta-Roll"/>
    <property type="match status" value="4"/>
</dbReference>
<dbReference type="eggNOG" id="COG2931">
    <property type="taxonomic scope" value="Bacteria"/>
</dbReference>
<sequence>MTREIDLSALTSDQGFVLRDSVTGDGFGCCVASAGDLNGDGHDDLMIGAIGDDRGGAETGAVWVIFGSAGGAAGPIDLDALTPAQGVVIRGPEAEARFGASLAAAGDVNGDGIDDIVIGAPRSDAGATDGGAACVVFGAPDIGAGGPVDLAEIPASRALRISGGGEADLAGSSVAAAGDLDGDGLADLLIGVPRADAGGTDSGAVWLIRGSAELSRLGQIALTALPAGLGQAIIGPADWDLLGLAVSQAGDLNGDGLGDLILAAPGRDVAGAGATGEDAGTAWVIFGSADPDRGPIDLSALTPGTGFALTGPGDGALAGWSVAALGDINGDGIDDIAIGAPYAQGTAPWSGGAWVVFGRDTGAGAAPFGTLDLAALDPSEGFAITGAGSNDALGWAVSAAGDVNGDGLGDLVLGAPGRDGGTGAAWVIFGRNVAAGATPFGTLDLADLDGLDGLALIGWAGASAGISVAAAGDLNGDGLGDLLLGAPGAQGDPTAAGAAVVLYGGSFASRLSGSIGNDTLSGSTGDDAVLGFAGNDLLYGAAGLDALLGAAGDDTLDGGAGDDTLRGGAGDDTYVVDSATDTVCEFCTPEGTEDAGGADTVLARVSYDLTRCAGACYIETLILIGTGALSATGNALGNRLIGNGAANLLRGLEGADLLDGSDGDDRLEGGDGNDRLQGGAGADVLLGGAGNDVYTVESDADQVLETLSETDLRDAGGIDTVLTSVSYSLAAPGRAFVERLVLTGTAAINATGNGLDNTLTGNGGANRLSGGAGSDVMIGGAGNDIYFVERVTDRVVETISESDLRDAGGIDTVMTSVSYGLTGATRAFVERLVLTGTAAINATGNALDNWLTGNGAANRLDGGAGKDLLLGGAGNDTYIVENAADRVVETISETDLRDAGGIDTVMTSVSYSLTGAAPRAFVERLVLTGTAAINGTGNGLANQISGNAGANRISGGLGLDTLSGGGGADSFVFDTAPAPDNLDRILDFNPLDDTLRFEDAVFAALVPGRVASGAFVINTTGLAQDADDRLIYESDTGRLFYDPNGTAAGGRVLVAILAPDLALTPADILIY</sequence>
<dbReference type="InterPro" id="IPR018511">
    <property type="entry name" value="Hemolysin-typ_Ca-bd_CS"/>
</dbReference>
<dbReference type="SMART" id="SM00191">
    <property type="entry name" value="Int_alpha"/>
    <property type="match status" value="7"/>
</dbReference>
<dbReference type="InterPro" id="IPR013517">
    <property type="entry name" value="FG-GAP"/>
</dbReference>
<dbReference type="Pfam" id="PF01839">
    <property type="entry name" value="FG-GAP"/>
    <property type="match status" value="7"/>
</dbReference>
<evidence type="ECO:0000256" key="2">
    <source>
        <dbReference type="ARBA" id="ARBA00022737"/>
    </source>
</evidence>
<dbReference type="PRINTS" id="PR01185">
    <property type="entry name" value="INTEGRINA"/>
</dbReference>
<proteinExistence type="predicted"/>
<dbReference type="STRING" id="272942.RCAP_rcc02520"/>
<dbReference type="PANTHER" id="PTHR23221">
    <property type="entry name" value="GLYCOSYLPHOSPHATIDYLINOSITOL PHOSPHOLIPASE D"/>
    <property type="match status" value="1"/>
</dbReference>
<dbReference type="InterPro" id="IPR011049">
    <property type="entry name" value="Serralysin-like_metalloprot_C"/>
</dbReference>
<dbReference type="Proteomes" id="UP000002361">
    <property type="component" value="Chromosome"/>
</dbReference>
<dbReference type="GO" id="GO:0008305">
    <property type="term" value="C:integrin complex"/>
    <property type="evidence" value="ECO:0007669"/>
    <property type="project" value="InterPro"/>
</dbReference>
<dbReference type="KEGG" id="rcp:RCAP_rcc02520"/>
<evidence type="ECO:0000313" key="5">
    <source>
        <dbReference type="EMBL" id="ADE86250.1"/>
    </source>
</evidence>
<organism evidence="5 6">
    <name type="scientific">Rhodobacter capsulatus (strain ATCC BAA-309 / NBRC 16581 / SB1003)</name>
    <dbReference type="NCBI Taxonomy" id="272942"/>
    <lineage>
        <taxon>Bacteria</taxon>
        <taxon>Pseudomonadati</taxon>
        <taxon>Pseudomonadota</taxon>
        <taxon>Alphaproteobacteria</taxon>
        <taxon>Rhodobacterales</taxon>
        <taxon>Rhodobacter group</taxon>
        <taxon>Rhodobacter</taxon>
    </lineage>
</organism>
<dbReference type="PANTHER" id="PTHR23221:SF7">
    <property type="entry name" value="PHOSPHATIDYLINOSITOL-GLYCAN-SPECIFIC PHOSPHOLIPASE D"/>
    <property type="match status" value="1"/>
</dbReference>
<dbReference type="PROSITE" id="PS00330">
    <property type="entry name" value="HEMOLYSIN_CALCIUM"/>
    <property type="match status" value="5"/>
</dbReference>
<dbReference type="GO" id="GO:0007229">
    <property type="term" value="P:integrin-mediated signaling pathway"/>
    <property type="evidence" value="ECO:0007669"/>
    <property type="project" value="UniProtKB-KW"/>
</dbReference>
<dbReference type="InterPro" id="IPR013519">
    <property type="entry name" value="Int_alpha_beta-p"/>
</dbReference>
<dbReference type="RefSeq" id="WP_013068229.1">
    <property type="nucleotide sequence ID" value="NC_014034.1"/>
</dbReference>
<dbReference type="HOGENOM" id="CLU_287566_0_0_5"/>
<accession>D5AMH4</accession>
<evidence type="ECO:0000256" key="4">
    <source>
        <dbReference type="ARBA" id="ARBA00023180"/>
    </source>
</evidence>
<name>D5AMH4_RHOCB</name>
<keyword evidence="3" id="KW-0378">Hydrolase</keyword>
<dbReference type="GO" id="GO:0007155">
    <property type="term" value="P:cell adhesion"/>
    <property type="evidence" value="ECO:0007669"/>
    <property type="project" value="InterPro"/>
</dbReference>
<dbReference type="OrthoDB" id="9342475at2"/>
<evidence type="ECO:0000256" key="3">
    <source>
        <dbReference type="ARBA" id="ARBA00022801"/>
    </source>
</evidence>
<dbReference type="GeneID" id="31492523"/>
<dbReference type="GO" id="GO:0016787">
    <property type="term" value="F:hydrolase activity"/>
    <property type="evidence" value="ECO:0007669"/>
    <property type="project" value="UniProtKB-KW"/>
</dbReference>
<reference key="1">
    <citation type="submission" date="2008-12" db="EMBL/GenBank/DDBJ databases">
        <title>Complete genome sequence of Rhodobacter capsulatus SB1003.</title>
        <authorList>
            <person name="Strnad H."/>
            <person name="Lapidus A."/>
            <person name="Vlcek C."/>
            <person name="Ulbrich P."/>
            <person name="Paces J."/>
            <person name="Maltsev N."/>
            <person name="Kumar V."/>
            <person name="Kogan Y."/>
            <person name="Milgram A."/>
            <person name="Rebrekov D."/>
            <person name="Mazur M."/>
            <person name="Cox R."/>
            <person name="Kyrpides N."/>
            <person name="Kolar M."/>
            <person name="Sachova J."/>
            <person name="Ridl J."/>
            <person name="Ivanova N."/>
            <person name="Kapatral V."/>
            <person name="Los T."/>
            <person name="Lykidis A."/>
            <person name="Mikhailova N."/>
            <person name="Reznik G."/>
            <person name="Vasieva O."/>
            <person name="Fonstein M."/>
            <person name="Paces V."/>
            <person name="Haselkorn R."/>
        </authorList>
    </citation>
    <scope>NUCLEOTIDE SEQUENCE</scope>
    <source>
        <strain>SB1003</strain>
    </source>
</reference>
<keyword evidence="6" id="KW-1185">Reference proteome</keyword>
<keyword evidence="5" id="KW-0401">Integrin</keyword>
<gene>
    <name evidence="5" type="ordered locus">RCAP_rcc02520</name>
</gene>
<dbReference type="PRINTS" id="PR00313">
    <property type="entry name" value="CABNDNGRPT"/>
</dbReference>
<reference evidence="5 6" key="2">
    <citation type="journal article" date="2010" name="J. Bacteriol.">
        <title>Complete genome sequence of the photosynthetic purple nonsulfur bacterium Rhodobacter capsulatus SB 1003.</title>
        <authorList>
            <person name="Strnad H."/>
            <person name="Lapidus A."/>
            <person name="Paces J."/>
            <person name="Ulbrich P."/>
            <person name="Vlcek C."/>
            <person name="Paces V."/>
            <person name="Haselkorn R."/>
        </authorList>
    </citation>
    <scope>NUCLEOTIDE SEQUENCE [LARGE SCALE GENOMIC DNA]</scope>
    <source>
        <strain evidence="6">ATCC BAA-309 / NBRC 16581 / SB1003</strain>
    </source>
</reference>
<dbReference type="EMBL" id="CP001312">
    <property type="protein sequence ID" value="ADE86250.1"/>
    <property type="molecule type" value="Genomic_DNA"/>
</dbReference>
<keyword evidence="2" id="KW-0677">Repeat</keyword>
<keyword evidence="1" id="KW-0732">Signal</keyword>
<dbReference type="InterPro" id="IPR028994">
    <property type="entry name" value="Integrin_alpha_N"/>
</dbReference>
<evidence type="ECO:0000313" key="6">
    <source>
        <dbReference type="Proteomes" id="UP000002361"/>
    </source>
</evidence>
<dbReference type="GO" id="GO:0005509">
    <property type="term" value="F:calcium ion binding"/>
    <property type="evidence" value="ECO:0007669"/>
    <property type="project" value="InterPro"/>
</dbReference>
<dbReference type="Gene3D" id="2.130.10.130">
    <property type="entry name" value="Integrin alpha, N-terminal"/>
    <property type="match status" value="3"/>
</dbReference>
<keyword evidence="4" id="KW-0325">Glycoprotein</keyword>
<evidence type="ECO:0000256" key="1">
    <source>
        <dbReference type="ARBA" id="ARBA00022729"/>
    </source>
</evidence>